<proteinExistence type="inferred from homology"/>
<protein>
    <recommendedName>
        <fullName evidence="7">Glycogen debranching enzyme</fullName>
        <ecNumber evidence="5">2.4.1.25</ecNumber>
        <ecNumber evidence="6">3.2.1.33</ecNumber>
    </recommendedName>
    <alternativeName>
        <fullName evidence="18">Glycogen debrancher</fullName>
    </alternativeName>
</protein>
<feature type="domain" description="Glycogen debranching enzyme C-terminal" evidence="21">
    <location>
        <begin position="1085"/>
        <end position="1537"/>
    </location>
</feature>
<feature type="domain" description="Eukaryotic glycogen debranching enzyme N-terminal" evidence="22">
    <location>
        <begin position="30"/>
        <end position="121"/>
    </location>
</feature>
<dbReference type="SUPFAM" id="SSF51445">
    <property type="entry name" value="(Trans)glycosidases"/>
    <property type="match status" value="1"/>
</dbReference>
<evidence type="ECO:0000256" key="10">
    <source>
        <dbReference type="ARBA" id="ARBA00022676"/>
    </source>
</evidence>
<dbReference type="EC" id="2.4.1.25" evidence="5"/>
<evidence type="ECO:0000256" key="2">
    <source>
        <dbReference type="ARBA" id="ARBA00000927"/>
    </source>
</evidence>
<dbReference type="Gene3D" id="3.20.20.80">
    <property type="entry name" value="Glycosidases"/>
    <property type="match status" value="2"/>
</dbReference>
<evidence type="ECO:0000256" key="18">
    <source>
        <dbReference type="ARBA" id="ARBA00031477"/>
    </source>
</evidence>
<dbReference type="STRING" id="6573.A0A210PRF0"/>
<gene>
    <name evidence="25" type="ORF">KP79_PYT08104</name>
</gene>
<keyword evidence="11" id="KW-0808">Transferase</keyword>
<organism evidence="25 26">
    <name type="scientific">Mizuhopecten yessoensis</name>
    <name type="common">Japanese scallop</name>
    <name type="synonym">Patinopecten yessoensis</name>
    <dbReference type="NCBI Taxonomy" id="6573"/>
    <lineage>
        <taxon>Eukaryota</taxon>
        <taxon>Metazoa</taxon>
        <taxon>Spiralia</taxon>
        <taxon>Lophotrochozoa</taxon>
        <taxon>Mollusca</taxon>
        <taxon>Bivalvia</taxon>
        <taxon>Autobranchia</taxon>
        <taxon>Pteriomorphia</taxon>
        <taxon>Pectinida</taxon>
        <taxon>Pectinoidea</taxon>
        <taxon>Pectinidae</taxon>
        <taxon>Mizuhopecten</taxon>
    </lineage>
</organism>
<evidence type="ECO:0000256" key="11">
    <source>
        <dbReference type="ARBA" id="ARBA00022679"/>
    </source>
</evidence>
<dbReference type="InterPro" id="IPR010401">
    <property type="entry name" value="AGL/Gdb1"/>
</dbReference>
<evidence type="ECO:0000256" key="16">
    <source>
        <dbReference type="ARBA" id="ARBA00023295"/>
    </source>
</evidence>
<evidence type="ECO:0000256" key="17">
    <source>
        <dbReference type="ARBA" id="ARBA00025780"/>
    </source>
</evidence>
<dbReference type="FunFam" id="1.50.10.10:FF:000039">
    <property type="entry name" value="Glycogen debranching enzyme Gdb1, putative"/>
    <property type="match status" value="1"/>
</dbReference>
<evidence type="ECO:0000313" key="26">
    <source>
        <dbReference type="Proteomes" id="UP000242188"/>
    </source>
</evidence>
<dbReference type="InterPro" id="IPR029436">
    <property type="entry name" value="AGL_euk_N"/>
</dbReference>
<evidence type="ECO:0000256" key="6">
    <source>
        <dbReference type="ARBA" id="ARBA00012778"/>
    </source>
</evidence>
<dbReference type="InterPro" id="IPR032790">
    <property type="entry name" value="GDE_C"/>
</dbReference>
<sequence length="1567" mass="177975">MPIQQVRVLTLHGGEDLSHTLFRLEKGWVLRFVMGPSLHASPVRVFCNHPPSKDVAYDREEYYELKWRSPSGSRIDRHDVYAEINIHIAGSFNYYFTVDESSSHENPSGKGYFLVDPTLTFDDEDDIDNDITLDCIQCLTVISKSLGPFNEWEGRLRVAKETSYNMVHFTPVQELGQSNSAYSIRNHHVFSPVYSPSDVKYTYTDLEKLVKKMWSEWKMFSLTDLVLNHAANDSKWLQEHPECAYNLVNSPHLKPAYLVDRILHHFSSEVAENKWEDKGVPAKLCENYHLEATKHLLMTEIIPPQKLHEFYTVDVEDYLQKFRKAMEEGKEVMTCKPKLEIIQDPEFCRLGSTVDMNTALRLYHTSRHDVSENERVDACCAALENKLHELNGEKMREMEDHINAIVNNFLANARWRFLAGDGPKLGAVTEKEPMMHNYFIQPDSYIASLDKEKARIDTDAAKLIMASNGWVIGDDPLRNFAEPGSNIYLRRELVAWGDSAKLRYGKKESDCPFLWQYMKEYTERTVKIFHGVRLDNCHSTPLHVAEYMLDAARKIRPDLYVVAELFTGNEGLDNYFLNKLGINSLIREALSANTGRDLGGLVYRYGGQAVGSFIQPRVRPMIPTVAHALFFDQTHDNQGPVQLRSAYDLFPNAALVSMACCASGSNRGYDQIIPHHIHVVTEERLYTSWSDSQTPNRSQINQFSGITAGKTVLNRLHGELGKRGFSEVFVDHVRDDVISITRHNPHTHDSVVLVARTAFHHPNQPQDTGFIPPVIIQGIVTRVLFEGRPVHTEESQYKKDKDYINGLPDYLLELEKDVDVGESRMARVVVSNDTPTSEVHLHMFTPGSVIAFRCEFPKQPKNAILEIRRGIGQFGYLMRSYSGRTMFDETWDKSNFQAIVGQLTLSDLNRVLYRCDPEEKDDGKGFGAYDIPQCGPMVYCGLRGLMAVLSSIRSKNDLGHPLCNNLRDGDWLPSYVASRLLVHESTQDLGNWFMGIFHHLSEIPRFLVPCYFDAVITGAYVVLRDLAIKLMSDFVKDGSTFVQAVALGSIQFCGFVQTAKLPPLSPNLADPVPPSYFDKDTNKTIQTTLSLAAGFSHFASGYMRNWGRDTFIALRGLLLLTGRYTEARYIILSFGGCLRHGLIPNLLNEGSGARYNCRDAVWWWLQSIQDYCTLVKGGHSILQDKVSRLYPTDDSPCQQPGTYDQSLCDVIQEALQRHAEGLKYRERNAGKSIDENMSDEGFDNEIGVKWDEGFVFGGNEWNCGTWMDKMGGSDKAGNRGKPATPRCGSAVELVGLCKSAVRWLAEMHTQGFYPYDSVNAIVNCQMKKVTFKEWDSKIQANFEKRFWINSTPIPENEPHPELINRRGMYKDSYLSKPFWTDFQLRPNFPVAMVVAPELFTPENAWTALLEADDVLVGPLGMKTLDPSDWSYIGDYDNSNDSSDPKVAHGFNYHQGPEWVWPLGYYLRARLHFARILNKKIPGLLKTTVGYVKSKLTTHYQEIMSSPWQSLPELTNSNGKFCKDSCRAQAWSVGCVLEVLYDLEQLEESVELADTTKILAQDMRTITV</sequence>
<feature type="domain" description="Glycogen debranching enzyme central" evidence="24">
    <location>
        <begin position="705"/>
        <end position="980"/>
    </location>
</feature>
<keyword evidence="20" id="KW-0175">Coiled coil</keyword>
<dbReference type="Proteomes" id="UP000242188">
    <property type="component" value="Unassembled WGS sequence"/>
</dbReference>
<comment type="similarity">
    <text evidence="17">Belongs to the glycogen debranching enzyme family.</text>
</comment>
<comment type="catalytic activity">
    <reaction evidence="2">
        <text>Hydrolysis of (1-&gt;6)-alpha-D-glucosidic branch linkages in glycogen phosphorylase limit dextrin.</text>
        <dbReference type="EC" id="3.2.1.33"/>
    </reaction>
</comment>
<dbReference type="GO" id="GO:0005737">
    <property type="term" value="C:cytoplasm"/>
    <property type="evidence" value="ECO:0007669"/>
    <property type="project" value="UniProtKB-SubCell"/>
</dbReference>
<evidence type="ECO:0000256" key="12">
    <source>
        <dbReference type="ARBA" id="ARBA00022801"/>
    </source>
</evidence>
<comment type="catalytic activity">
    <reaction evidence="1">
        <text>Transfers a segment of a (1-&gt;4)-alpha-D-glucan to a new position in an acceptor, which may be glucose or a (1-&gt;4)-alpha-D-glucan.</text>
        <dbReference type="EC" id="2.4.1.25"/>
    </reaction>
</comment>
<dbReference type="GO" id="GO:0004134">
    <property type="term" value="F:4-alpha-glucanotransferase activity"/>
    <property type="evidence" value="ECO:0007669"/>
    <property type="project" value="UniProtKB-EC"/>
</dbReference>
<evidence type="ECO:0000256" key="8">
    <source>
        <dbReference type="ARBA" id="ARBA00022490"/>
    </source>
</evidence>
<comment type="subunit">
    <text evidence="19">Monomer. Interacts with NHLRC1/malin.</text>
</comment>
<dbReference type="InterPro" id="IPR032792">
    <property type="entry name" value="AGL_glucanoTrfase"/>
</dbReference>
<keyword evidence="26" id="KW-1185">Reference proteome</keyword>
<evidence type="ECO:0000256" key="7">
    <source>
        <dbReference type="ARBA" id="ARBA00020723"/>
    </source>
</evidence>
<dbReference type="Pfam" id="PF14701">
    <property type="entry name" value="hDGE_amylase"/>
    <property type="match status" value="1"/>
</dbReference>
<dbReference type="FunFam" id="3.20.20.80:FF:000051">
    <property type="entry name" value="glycogen debranching enzyme isoform X2"/>
    <property type="match status" value="1"/>
</dbReference>
<dbReference type="InterPro" id="IPR012341">
    <property type="entry name" value="6hp_glycosidase-like_sf"/>
</dbReference>
<keyword evidence="8" id="KW-0963">Cytoplasm</keyword>
<dbReference type="OrthoDB" id="10248904at2759"/>
<keyword evidence="16" id="KW-0326">Glycosidase</keyword>
<dbReference type="FunFam" id="3.20.20.80:FF:000070">
    <property type="entry name" value="GDB1p Glycogen debranching enzyme"/>
    <property type="match status" value="1"/>
</dbReference>
<evidence type="ECO:0000259" key="24">
    <source>
        <dbReference type="Pfam" id="PF14702"/>
    </source>
</evidence>
<dbReference type="InterPro" id="IPR017853">
    <property type="entry name" value="GH"/>
</dbReference>
<dbReference type="GO" id="GO:0005980">
    <property type="term" value="P:glycogen catabolic process"/>
    <property type="evidence" value="ECO:0007669"/>
    <property type="project" value="InterPro"/>
</dbReference>
<evidence type="ECO:0000259" key="22">
    <source>
        <dbReference type="Pfam" id="PF14699"/>
    </source>
</evidence>
<dbReference type="Pfam" id="PF06202">
    <property type="entry name" value="GDE_C"/>
    <property type="match status" value="1"/>
</dbReference>
<dbReference type="GO" id="GO:0004135">
    <property type="term" value="F:amylo-alpha-1,6-glucosidase activity"/>
    <property type="evidence" value="ECO:0007669"/>
    <property type="project" value="UniProtKB-EC"/>
</dbReference>
<dbReference type="EC" id="3.2.1.33" evidence="6"/>
<accession>A0A210PRF0</accession>
<keyword evidence="13" id="KW-0832">Ubl conjugation</keyword>
<dbReference type="SUPFAM" id="SSF48208">
    <property type="entry name" value="Six-hairpin glycosidases"/>
    <property type="match status" value="1"/>
</dbReference>
<keyword evidence="15" id="KW-0511">Multifunctional enzyme</keyword>
<dbReference type="PANTHER" id="PTHR10569">
    <property type="entry name" value="GLYCOGEN DEBRANCHING ENZYME"/>
    <property type="match status" value="1"/>
</dbReference>
<dbReference type="InterPro" id="IPR008928">
    <property type="entry name" value="6-hairpin_glycosidase_sf"/>
</dbReference>
<dbReference type="EMBL" id="NEDP02005544">
    <property type="protein sequence ID" value="OWF39087.1"/>
    <property type="molecule type" value="Genomic_DNA"/>
</dbReference>
<evidence type="ECO:0000256" key="1">
    <source>
        <dbReference type="ARBA" id="ARBA00000439"/>
    </source>
</evidence>
<evidence type="ECO:0000259" key="21">
    <source>
        <dbReference type="Pfam" id="PF06202"/>
    </source>
</evidence>
<dbReference type="InterPro" id="IPR006421">
    <property type="entry name" value="Glycogen_debranch_met"/>
</dbReference>
<evidence type="ECO:0000256" key="20">
    <source>
        <dbReference type="SAM" id="Coils"/>
    </source>
</evidence>
<dbReference type="CDD" id="cd11327">
    <property type="entry name" value="AmyAc_Glg_debranch_2"/>
    <property type="match status" value="1"/>
</dbReference>
<feature type="domain" description="Glycogen debranching enzyme glucanotransferase" evidence="23">
    <location>
        <begin position="130"/>
        <end position="560"/>
    </location>
</feature>
<reference evidence="25 26" key="1">
    <citation type="journal article" date="2017" name="Nat. Ecol. Evol.">
        <title>Scallop genome provides insights into evolution of bilaterian karyotype and development.</title>
        <authorList>
            <person name="Wang S."/>
            <person name="Zhang J."/>
            <person name="Jiao W."/>
            <person name="Li J."/>
            <person name="Xun X."/>
            <person name="Sun Y."/>
            <person name="Guo X."/>
            <person name="Huan P."/>
            <person name="Dong B."/>
            <person name="Zhang L."/>
            <person name="Hu X."/>
            <person name="Sun X."/>
            <person name="Wang J."/>
            <person name="Zhao C."/>
            <person name="Wang Y."/>
            <person name="Wang D."/>
            <person name="Huang X."/>
            <person name="Wang R."/>
            <person name="Lv J."/>
            <person name="Li Y."/>
            <person name="Zhang Z."/>
            <person name="Liu B."/>
            <person name="Lu W."/>
            <person name="Hui Y."/>
            <person name="Liang J."/>
            <person name="Zhou Z."/>
            <person name="Hou R."/>
            <person name="Li X."/>
            <person name="Liu Y."/>
            <person name="Li H."/>
            <person name="Ning X."/>
            <person name="Lin Y."/>
            <person name="Zhao L."/>
            <person name="Xing Q."/>
            <person name="Dou J."/>
            <person name="Li Y."/>
            <person name="Mao J."/>
            <person name="Guo H."/>
            <person name="Dou H."/>
            <person name="Li T."/>
            <person name="Mu C."/>
            <person name="Jiang W."/>
            <person name="Fu Q."/>
            <person name="Fu X."/>
            <person name="Miao Y."/>
            <person name="Liu J."/>
            <person name="Yu Q."/>
            <person name="Li R."/>
            <person name="Liao H."/>
            <person name="Li X."/>
            <person name="Kong Y."/>
            <person name="Jiang Z."/>
            <person name="Chourrout D."/>
            <person name="Li R."/>
            <person name="Bao Z."/>
        </authorList>
    </citation>
    <scope>NUCLEOTIDE SEQUENCE [LARGE SCALE GENOMIC DNA]</scope>
    <source>
        <strain evidence="25 26">PY_sf001</strain>
    </source>
</reference>
<dbReference type="GO" id="GO:0005978">
    <property type="term" value="P:glycogen biosynthetic process"/>
    <property type="evidence" value="ECO:0007669"/>
    <property type="project" value="UniProtKB-KW"/>
</dbReference>
<evidence type="ECO:0000256" key="9">
    <source>
        <dbReference type="ARBA" id="ARBA00022553"/>
    </source>
</evidence>
<evidence type="ECO:0000259" key="23">
    <source>
        <dbReference type="Pfam" id="PF14701"/>
    </source>
</evidence>
<feature type="coiled-coil region" evidence="20">
    <location>
        <begin position="373"/>
        <end position="400"/>
    </location>
</feature>
<dbReference type="NCBIfam" id="TIGR01531">
    <property type="entry name" value="glyc_debranch"/>
    <property type="match status" value="1"/>
</dbReference>
<evidence type="ECO:0000256" key="5">
    <source>
        <dbReference type="ARBA" id="ARBA00012560"/>
    </source>
</evidence>
<comment type="subcellular location">
    <subcellularLocation>
        <location evidence="4">Cytoplasm</location>
    </subcellularLocation>
</comment>
<dbReference type="PANTHER" id="PTHR10569:SF2">
    <property type="entry name" value="GLYCOGEN DEBRANCHING ENZYME"/>
    <property type="match status" value="1"/>
</dbReference>
<evidence type="ECO:0000256" key="13">
    <source>
        <dbReference type="ARBA" id="ARBA00022843"/>
    </source>
</evidence>
<evidence type="ECO:0000256" key="15">
    <source>
        <dbReference type="ARBA" id="ARBA00023268"/>
    </source>
</evidence>
<dbReference type="Gene3D" id="1.50.10.10">
    <property type="match status" value="1"/>
</dbReference>
<evidence type="ECO:0000256" key="19">
    <source>
        <dbReference type="ARBA" id="ARBA00063438"/>
    </source>
</evidence>
<evidence type="ECO:0000256" key="4">
    <source>
        <dbReference type="ARBA" id="ARBA00004496"/>
    </source>
</evidence>
<evidence type="ECO:0000256" key="14">
    <source>
        <dbReference type="ARBA" id="ARBA00023056"/>
    </source>
</evidence>
<comment type="caution">
    <text evidence="25">The sequence shown here is derived from an EMBL/GenBank/DDBJ whole genome shotgun (WGS) entry which is preliminary data.</text>
</comment>
<evidence type="ECO:0000256" key="3">
    <source>
        <dbReference type="ARBA" id="ARBA00003530"/>
    </source>
</evidence>
<evidence type="ECO:0000313" key="25">
    <source>
        <dbReference type="EMBL" id="OWF39087.1"/>
    </source>
</evidence>
<dbReference type="Pfam" id="PF14702">
    <property type="entry name" value="hGDE_central"/>
    <property type="match status" value="1"/>
</dbReference>
<keyword evidence="12" id="KW-0378">Hydrolase</keyword>
<name>A0A210PRF0_MIZYE</name>
<dbReference type="InterPro" id="IPR032788">
    <property type="entry name" value="AGL_central"/>
</dbReference>
<keyword evidence="10" id="KW-0328">Glycosyltransferase</keyword>
<keyword evidence="14" id="KW-0320">Glycogen biosynthesis</keyword>
<comment type="function">
    <text evidence="3">Multifunctional enzyme acting as 1,4-alpha-D-glucan:1,4-alpha-D-glucan 4-alpha-D-glycosyltransferase and amylo-1,6-glucosidase in glycogen degradation.</text>
</comment>
<dbReference type="Pfam" id="PF14699">
    <property type="entry name" value="hGDE_N"/>
    <property type="match status" value="1"/>
</dbReference>
<keyword evidence="9" id="KW-0597">Phosphoprotein</keyword>